<keyword evidence="1" id="KW-1133">Transmembrane helix</keyword>
<dbReference type="AlphaFoldDB" id="A0A382P3B2"/>
<gene>
    <name evidence="2" type="ORF">METZ01_LOCUS319939</name>
</gene>
<keyword evidence="1" id="KW-0472">Membrane</keyword>
<keyword evidence="1" id="KW-0812">Transmembrane</keyword>
<accession>A0A382P3B2</accession>
<dbReference type="EMBL" id="UINC01104148">
    <property type="protein sequence ID" value="SVC67085.1"/>
    <property type="molecule type" value="Genomic_DNA"/>
</dbReference>
<evidence type="ECO:0008006" key="3">
    <source>
        <dbReference type="Google" id="ProtNLM"/>
    </source>
</evidence>
<organism evidence="2">
    <name type="scientific">marine metagenome</name>
    <dbReference type="NCBI Taxonomy" id="408172"/>
    <lineage>
        <taxon>unclassified sequences</taxon>
        <taxon>metagenomes</taxon>
        <taxon>ecological metagenomes</taxon>
    </lineage>
</organism>
<evidence type="ECO:0000313" key="2">
    <source>
        <dbReference type="EMBL" id="SVC67085.1"/>
    </source>
</evidence>
<reference evidence="2" key="1">
    <citation type="submission" date="2018-05" db="EMBL/GenBank/DDBJ databases">
        <authorList>
            <person name="Lanie J.A."/>
            <person name="Ng W.-L."/>
            <person name="Kazmierczak K.M."/>
            <person name="Andrzejewski T.M."/>
            <person name="Davidsen T.M."/>
            <person name="Wayne K.J."/>
            <person name="Tettelin H."/>
            <person name="Glass J.I."/>
            <person name="Rusch D."/>
            <person name="Podicherti R."/>
            <person name="Tsui H.-C.T."/>
            <person name="Winkler M.E."/>
        </authorList>
    </citation>
    <scope>NUCLEOTIDE SEQUENCE</scope>
</reference>
<name>A0A382P3B2_9ZZZZ</name>
<feature type="non-terminal residue" evidence="2">
    <location>
        <position position="1"/>
    </location>
</feature>
<feature type="transmembrane region" description="Helical" evidence="1">
    <location>
        <begin position="28"/>
        <end position="47"/>
    </location>
</feature>
<feature type="transmembrane region" description="Helical" evidence="1">
    <location>
        <begin position="59"/>
        <end position="77"/>
    </location>
</feature>
<protein>
    <recommendedName>
        <fullName evidence="3">O-antigen ligase domain-containing protein</fullName>
    </recommendedName>
</protein>
<evidence type="ECO:0000256" key="1">
    <source>
        <dbReference type="SAM" id="Phobius"/>
    </source>
</evidence>
<sequence length="103" mass="11599">GPGMATNLRKYYGYNSAVTAHSEFTRLLAEHGLFGLLSMFALIFLSIREYSTQKKQGKCILVCFTIIAILTMLHSAMRLAMPGFIFGFGFFKLITLESIHQKQ</sequence>
<proteinExistence type="predicted"/>